<keyword evidence="3 13" id="KW-0521">NADP</keyword>
<dbReference type="Gene3D" id="3.40.50.720">
    <property type="entry name" value="NAD(P)-binding Rossmann-like Domain"/>
    <property type="match status" value="1"/>
</dbReference>
<feature type="binding site" evidence="13">
    <location>
        <position position="257"/>
    </location>
    <ligand>
        <name>sn-glycerol 3-phosphate</name>
        <dbReference type="ChEBI" id="CHEBI:57597"/>
    </ligand>
</feature>
<feature type="binding site" evidence="13">
    <location>
        <position position="43"/>
    </location>
    <ligand>
        <name>NADPH</name>
        <dbReference type="ChEBI" id="CHEBI:57783"/>
    </ligand>
</feature>
<dbReference type="PRINTS" id="PR00077">
    <property type="entry name" value="GPDHDRGNASE"/>
</dbReference>
<feature type="binding site" evidence="13">
    <location>
        <position position="204"/>
    </location>
    <ligand>
        <name>sn-glycerol 3-phosphate</name>
        <dbReference type="ChEBI" id="CHEBI:57597"/>
    </ligand>
</feature>
<feature type="binding site" evidence="13">
    <location>
        <position position="267"/>
    </location>
    <ligand>
        <name>sn-glycerol 3-phosphate</name>
        <dbReference type="ChEBI" id="CHEBI:57597"/>
    </ligand>
</feature>
<feature type="binding site" evidence="13">
    <location>
        <position position="23"/>
    </location>
    <ligand>
        <name>NADPH</name>
        <dbReference type="ChEBI" id="CHEBI:57783"/>
    </ligand>
</feature>
<proteinExistence type="inferred from homology"/>
<comment type="caution">
    <text evidence="13">Lacks conserved residue(s) required for the propagation of feature annotation.</text>
</comment>
<evidence type="ECO:0000259" key="19">
    <source>
        <dbReference type="Pfam" id="PF07479"/>
    </source>
</evidence>
<feature type="binding site" evidence="13">
    <location>
        <position position="22"/>
    </location>
    <ligand>
        <name>NADPH</name>
        <dbReference type="ChEBI" id="CHEBI:57783"/>
    </ligand>
</feature>
<dbReference type="GO" id="GO:0006650">
    <property type="term" value="P:glycerophospholipid metabolic process"/>
    <property type="evidence" value="ECO:0007669"/>
    <property type="project" value="UniProtKB-UniRule"/>
</dbReference>
<dbReference type="GO" id="GO:0046168">
    <property type="term" value="P:glycerol-3-phosphate catabolic process"/>
    <property type="evidence" value="ECO:0007669"/>
    <property type="project" value="InterPro"/>
</dbReference>
<dbReference type="GO" id="GO:0046167">
    <property type="term" value="P:glycerol-3-phosphate biosynthetic process"/>
    <property type="evidence" value="ECO:0007669"/>
    <property type="project" value="UniProtKB-UniRule"/>
</dbReference>
<protein>
    <recommendedName>
        <fullName evidence="11 13">Glycerol-3-phosphate dehydrogenase [NAD(P)+]</fullName>
        <ecNumber evidence="10 13">1.1.1.94</ecNumber>
    </recommendedName>
    <alternativeName>
        <fullName evidence="13">NAD(P)(+)-dependent glycerol-3-phosphate dehydrogenase</fullName>
    </alternativeName>
    <alternativeName>
        <fullName evidence="12 13">NAD(P)H-dependent dihydroxyacetone-phosphate reductase</fullName>
    </alternativeName>
</protein>
<feature type="binding site" evidence="13">
    <location>
        <position position="149"/>
    </location>
    <ligand>
        <name>sn-glycerol 3-phosphate</name>
        <dbReference type="ChEBI" id="CHEBI:57597"/>
    </ligand>
</feature>
<evidence type="ECO:0000256" key="6">
    <source>
        <dbReference type="ARBA" id="ARBA00023098"/>
    </source>
</evidence>
<dbReference type="InterPro" id="IPR008927">
    <property type="entry name" value="6-PGluconate_DH-like_C_sf"/>
</dbReference>
<evidence type="ECO:0000256" key="9">
    <source>
        <dbReference type="ARBA" id="ARBA00052716"/>
    </source>
</evidence>
<feature type="binding site" evidence="13">
    <location>
        <position position="117"/>
    </location>
    <ligand>
        <name>sn-glycerol 3-phosphate</name>
        <dbReference type="ChEBI" id="CHEBI:57597"/>
    </ligand>
</feature>
<dbReference type="PANTHER" id="PTHR11728:SF1">
    <property type="entry name" value="GLYCEROL-3-PHOSPHATE DEHYDROGENASE [NAD(+)] 2, CHLOROPLASTIC"/>
    <property type="match status" value="1"/>
</dbReference>
<organism evidence="20 21">
    <name type="scientific">Cyclonatronum proteinivorum</name>
    <dbReference type="NCBI Taxonomy" id="1457365"/>
    <lineage>
        <taxon>Bacteria</taxon>
        <taxon>Pseudomonadati</taxon>
        <taxon>Balneolota</taxon>
        <taxon>Balneolia</taxon>
        <taxon>Balneolales</taxon>
        <taxon>Cyclonatronaceae</taxon>
        <taxon>Cyclonatronum</taxon>
    </lineage>
</organism>
<feature type="binding site" evidence="15">
    <location>
        <position position="117"/>
    </location>
    <ligand>
        <name>substrate</name>
    </ligand>
</feature>
<dbReference type="GO" id="GO:0141153">
    <property type="term" value="F:glycerol-3-phosphate dehydrogenase (NADP+) activity"/>
    <property type="evidence" value="ECO:0007669"/>
    <property type="project" value="RHEA"/>
</dbReference>
<reference evidence="20 21" key="1">
    <citation type="submission" date="2018-03" db="EMBL/GenBank/DDBJ databases">
        <title>Phenotypic and genomic properties of Cyclonatronum proteinivorum gen. nov., sp. nov., a haloalkaliphilic bacteroidete from soda lakes possessing Na+-translocating rhodopsin.</title>
        <authorList>
            <person name="Toshchakov S.V."/>
            <person name="Korzhenkov A."/>
            <person name="Samarov N.I."/>
            <person name="Kublanov I.V."/>
            <person name="Muntyan M.S."/>
            <person name="Sorokin D.Y."/>
        </authorList>
    </citation>
    <scope>NUCLEOTIDE SEQUENCE [LARGE SCALE GENOMIC DNA]</scope>
    <source>
        <strain evidence="20 21">Omega</strain>
    </source>
</reference>
<keyword evidence="6 13" id="KW-0443">Lipid metabolism</keyword>
<feature type="binding site" evidence="13">
    <location>
        <position position="269"/>
    </location>
    <ligand>
        <name>sn-glycerol 3-phosphate</name>
        <dbReference type="ChEBI" id="CHEBI:57597"/>
    </ligand>
</feature>
<comment type="subcellular location">
    <subcellularLocation>
        <location evidence="13">Cytoplasm</location>
    </subcellularLocation>
</comment>
<keyword evidence="13" id="KW-0963">Cytoplasm</keyword>
<evidence type="ECO:0000256" key="1">
    <source>
        <dbReference type="ARBA" id="ARBA00011009"/>
    </source>
</evidence>
<feature type="binding site" evidence="16">
    <location>
        <position position="268"/>
    </location>
    <ligand>
        <name>NAD(+)</name>
        <dbReference type="ChEBI" id="CHEBI:57540"/>
    </ligand>
</feature>
<evidence type="ECO:0000256" key="12">
    <source>
        <dbReference type="ARBA" id="ARBA00080511"/>
    </source>
</evidence>
<dbReference type="GO" id="GO:0008654">
    <property type="term" value="P:phospholipid biosynthetic process"/>
    <property type="evidence" value="ECO:0007669"/>
    <property type="project" value="UniProtKB-KW"/>
</dbReference>
<dbReference type="Pfam" id="PF07479">
    <property type="entry name" value="NAD_Gly3P_dh_C"/>
    <property type="match status" value="1"/>
</dbReference>
<keyword evidence="5 13" id="KW-0520">NAD</keyword>
<keyword evidence="2 13" id="KW-0444">Lipid biosynthesis</keyword>
<feature type="binding site" evidence="13">
    <location>
        <position position="60"/>
    </location>
    <ligand>
        <name>NADPH</name>
        <dbReference type="ChEBI" id="CHEBI:57783"/>
    </ligand>
</feature>
<feature type="binding site" evidence="16">
    <location>
        <position position="153"/>
    </location>
    <ligand>
        <name>NAD(+)</name>
        <dbReference type="ChEBI" id="CHEBI:57540"/>
    </ligand>
</feature>
<feature type="binding site" evidence="16">
    <location>
        <begin position="19"/>
        <end position="24"/>
    </location>
    <ligand>
        <name>NAD(+)</name>
        <dbReference type="ChEBI" id="CHEBI:57540"/>
    </ligand>
</feature>
<keyword evidence="8 13" id="KW-1208">Phospholipid metabolism</keyword>
<dbReference type="InterPro" id="IPR013328">
    <property type="entry name" value="6PGD_dom2"/>
</dbReference>
<dbReference type="InterPro" id="IPR006109">
    <property type="entry name" value="G3P_DH_NAD-dep_C"/>
</dbReference>
<dbReference type="UniPathway" id="UPA00940"/>
<dbReference type="PANTHER" id="PTHR11728">
    <property type="entry name" value="GLYCEROL-3-PHOSPHATE DEHYDROGENASE"/>
    <property type="match status" value="1"/>
</dbReference>
<feature type="binding site" evidence="13">
    <location>
        <position position="117"/>
    </location>
    <ligand>
        <name>NADPH</name>
        <dbReference type="ChEBI" id="CHEBI:57783"/>
    </ligand>
</feature>
<dbReference type="InterPro" id="IPR006168">
    <property type="entry name" value="G3P_DH_NAD-dep"/>
</dbReference>
<feature type="binding site" evidence="13">
    <location>
        <position position="153"/>
    </location>
    <ligand>
        <name>NADPH</name>
        <dbReference type="ChEBI" id="CHEBI:57783"/>
    </ligand>
</feature>
<feature type="binding site" evidence="13">
    <location>
        <position position="268"/>
    </location>
    <ligand>
        <name>sn-glycerol 3-phosphate</name>
        <dbReference type="ChEBI" id="CHEBI:57597"/>
    </ligand>
</feature>
<dbReference type="NCBIfam" id="NF000941">
    <property type="entry name" value="PRK00094.1-3"/>
    <property type="match status" value="1"/>
</dbReference>
<feature type="binding site" evidence="13">
    <location>
        <position position="151"/>
    </location>
    <ligand>
        <name>sn-glycerol 3-phosphate</name>
        <dbReference type="ChEBI" id="CHEBI:57597"/>
    </ligand>
</feature>
<dbReference type="AlphaFoldDB" id="A0A345UGP7"/>
<dbReference type="FunFam" id="1.10.1040.10:FF:000001">
    <property type="entry name" value="Glycerol-3-phosphate dehydrogenase [NAD(P)+]"/>
    <property type="match status" value="1"/>
</dbReference>
<comment type="function">
    <text evidence="13">Catalyzes the reduction of the glycolytic intermediate dihydroxyacetone phosphate (DHAP) to sn-glycerol 3-phosphate (G3P), the key precursor for phospholipid synthesis.</text>
</comment>
<evidence type="ECO:0000313" key="21">
    <source>
        <dbReference type="Proteomes" id="UP000254808"/>
    </source>
</evidence>
<dbReference type="EMBL" id="CP027806">
    <property type="protein sequence ID" value="AXI99648.1"/>
    <property type="molecule type" value="Genomic_DNA"/>
</dbReference>
<dbReference type="GO" id="GO:0051287">
    <property type="term" value="F:NAD binding"/>
    <property type="evidence" value="ECO:0007669"/>
    <property type="project" value="InterPro"/>
</dbReference>
<dbReference type="InterPro" id="IPR036291">
    <property type="entry name" value="NAD(P)-bd_dom_sf"/>
</dbReference>
<evidence type="ECO:0000256" key="13">
    <source>
        <dbReference type="HAMAP-Rule" id="MF_00394"/>
    </source>
</evidence>
<dbReference type="EC" id="1.1.1.94" evidence="10 13"/>
<dbReference type="Pfam" id="PF01210">
    <property type="entry name" value="NAD_Gly3P_dh_N"/>
    <property type="match status" value="1"/>
</dbReference>
<feature type="binding site" evidence="15">
    <location>
        <begin position="268"/>
        <end position="269"/>
    </location>
    <ligand>
        <name>substrate</name>
    </ligand>
</feature>
<feature type="domain" description="Glycerol-3-phosphate dehydrogenase NAD-dependent C-terminal" evidence="19">
    <location>
        <begin position="193"/>
        <end position="331"/>
    </location>
</feature>
<dbReference type="Proteomes" id="UP000254808">
    <property type="component" value="Chromosome"/>
</dbReference>
<dbReference type="PROSITE" id="PS00957">
    <property type="entry name" value="NAD_G3PDH"/>
    <property type="match status" value="1"/>
</dbReference>
<dbReference type="GO" id="GO:0005829">
    <property type="term" value="C:cytosol"/>
    <property type="evidence" value="ECO:0007669"/>
    <property type="project" value="TreeGrafter"/>
</dbReference>
<evidence type="ECO:0000256" key="17">
    <source>
        <dbReference type="RuleBase" id="RU000437"/>
    </source>
</evidence>
<dbReference type="Gene3D" id="1.10.1040.10">
    <property type="entry name" value="N-(1-d-carboxylethyl)-l-norvaline Dehydrogenase, domain 2"/>
    <property type="match status" value="1"/>
</dbReference>
<evidence type="ECO:0000256" key="11">
    <source>
        <dbReference type="ARBA" id="ARBA00069372"/>
    </source>
</evidence>
<evidence type="ECO:0000256" key="5">
    <source>
        <dbReference type="ARBA" id="ARBA00023027"/>
    </source>
</evidence>
<keyword evidence="4 13" id="KW-0560">Oxidoreductase</keyword>
<feature type="domain" description="Glycerol-3-phosphate dehydrogenase NAD-dependent N-terminal" evidence="18">
    <location>
        <begin position="15"/>
        <end position="172"/>
    </location>
</feature>
<dbReference type="KEGG" id="cprv:CYPRO_0361"/>
<evidence type="ECO:0000313" key="20">
    <source>
        <dbReference type="EMBL" id="AXI99648.1"/>
    </source>
</evidence>
<dbReference type="GO" id="GO:0141152">
    <property type="term" value="F:glycerol-3-phosphate dehydrogenase (NAD+) activity"/>
    <property type="evidence" value="ECO:0007669"/>
    <property type="project" value="RHEA"/>
</dbReference>
<dbReference type="GO" id="GO:0005975">
    <property type="term" value="P:carbohydrate metabolic process"/>
    <property type="evidence" value="ECO:0007669"/>
    <property type="project" value="InterPro"/>
</dbReference>
<sequence>MSNLMSIDGGPKARVTVIGAGSWGTALALVLADSGHEVTLWAREPEVAAHINAHHSNPSYLKGCSLPEHIRASADYAEALADAEVVLFATPSHVLRTVASAVKPLLRPEQLIISVVKGIENDTYYTMTQVLREVLGGVVSEDQISTLYGPSHAEEVAARKPTVVVVASYSARTAKTVQKLFTSPMFRVYINRDILGVEVSGSIKNIMAIAAGVAEGAGFGDNAIAALVTRGLQEMKRLGMRLGASQDTFAGLAGVGDLVVTCTSGHSRNRTVGKRIGQGEKLEDIISHMNMVAEGVKTTRSVYGWAQRLGVEMPITEAVHAVLFEGLNPRDGVYRLMTREQKEEIIY</sequence>
<name>A0A345UGP7_9BACT</name>
<evidence type="ECO:0000256" key="15">
    <source>
        <dbReference type="PIRSR" id="PIRSR000114-2"/>
    </source>
</evidence>
<feature type="binding site" evidence="13">
    <location>
        <position position="268"/>
    </location>
    <ligand>
        <name>NADPH</name>
        <dbReference type="ChEBI" id="CHEBI:57783"/>
    </ligand>
</feature>
<comment type="catalytic activity">
    <reaction evidence="13">
        <text>sn-glycerol 3-phosphate + NAD(+) = dihydroxyacetone phosphate + NADH + H(+)</text>
        <dbReference type="Rhea" id="RHEA:11092"/>
        <dbReference type="ChEBI" id="CHEBI:15378"/>
        <dbReference type="ChEBI" id="CHEBI:57540"/>
        <dbReference type="ChEBI" id="CHEBI:57597"/>
        <dbReference type="ChEBI" id="CHEBI:57642"/>
        <dbReference type="ChEBI" id="CHEBI:57945"/>
        <dbReference type="EC" id="1.1.1.94"/>
    </reaction>
</comment>
<gene>
    <name evidence="13" type="primary">gpsA</name>
    <name evidence="20" type="ORF">CYPRO_0361</name>
</gene>
<evidence type="ECO:0000256" key="10">
    <source>
        <dbReference type="ARBA" id="ARBA00066687"/>
    </source>
</evidence>
<dbReference type="SUPFAM" id="SSF48179">
    <property type="entry name" value="6-phosphogluconate dehydrogenase C-terminal domain-like"/>
    <property type="match status" value="1"/>
</dbReference>
<keyword evidence="13" id="KW-0547">Nucleotide-binding</keyword>
<dbReference type="FunFam" id="3.40.50.720:FF:000019">
    <property type="entry name" value="Glycerol-3-phosphate dehydrogenase [NAD(P)+]"/>
    <property type="match status" value="1"/>
</dbReference>
<evidence type="ECO:0000256" key="2">
    <source>
        <dbReference type="ARBA" id="ARBA00022516"/>
    </source>
</evidence>
<evidence type="ECO:0000256" key="7">
    <source>
        <dbReference type="ARBA" id="ARBA00023209"/>
    </source>
</evidence>
<comment type="pathway">
    <text evidence="13">Membrane lipid metabolism; glycerophospholipid metabolism.</text>
</comment>
<evidence type="ECO:0000259" key="18">
    <source>
        <dbReference type="Pfam" id="PF01210"/>
    </source>
</evidence>
<evidence type="ECO:0000256" key="8">
    <source>
        <dbReference type="ARBA" id="ARBA00023264"/>
    </source>
</evidence>
<feature type="binding site" evidence="13">
    <location>
        <position position="294"/>
    </location>
    <ligand>
        <name>NADPH</name>
        <dbReference type="ChEBI" id="CHEBI:57783"/>
    </ligand>
</feature>
<dbReference type="NCBIfam" id="NF000940">
    <property type="entry name" value="PRK00094.1-2"/>
    <property type="match status" value="1"/>
</dbReference>
<evidence type="ECO:0000256" key="16">
    <source>
        <dbReference type="PIRSR" id="PIRSR000114-3"/>
    </source>
</evidence>
<accession>A0A345UGP7</accession>
<comment type="similarity">
    <text evidence="1 13 17">Belongs to the NAD-dependent glycerol-3-phosphate dehydrogenase family.</text>
</comment>
<dbReference type="HAMAP" id="MF_00394">
    <property type="entry name" value="NAD_Glyc3P_dehydrog"/>
    <property type="match status" value="1"/>
</dbReference>
<comment type="catalytic activity">
    <reaction evidence="9">
        <text>sn-glycerol 3-phosphate + NADP(+) = dihydroxyacetone phosphate + NADPH + H(+)</text>
        <dbReference type="Rhea" id="RHEA:11096"/>
        <dbReference type="ChEBI" id="CHEBI:15378"/>
        <dbReference type="ChEBI" id="CHEBI:57597"/>
        <dbReference type="ChEBI" id="CHEBI:57642"/>
        <dbReference type="ChEBI" id="CHEBI:57783"/>
        <dbReference type="ChEBI" id="CHEBI:58349"/>
        <dbReference type="EC" id="1.1.1.94"/>
    </reaction>
    <physiologicalReaction direction="right-to-left" evidence="9">
        <dbReference type="Rhea" id="RHEA:11098"/>
    </physiologicalReaction>
</comment>
<feature type="binding site" evidence="13">
    <location>
        <position position="292"/>
    </location>
    <ligand>
        <name>NADPH</name>
        <dbReference type="ChEBI" id="CHEBI:57783"/>
    </ligand>
</feature>
<evidence type="ECO:0000256" key="3">
    <source>
        <dbReference type="ARBA" id="ARBA00022857"/>
    </source>
</evidence>
<dbReference type="InterPro" id="IPR011128">
    <property type="entry name" value="G3P_DH_NAD-dep_N"/>
</dbReference>
<keyword evidence="7 13" id="KW-0594">Phospholipid biosynthesis</keyword>
<dbReference type="SUPFAM" id="SSF51735">
    <property type="entry name" value="NAD(P)-binding Rossmann-fold domains"/>
    <property type="match status" value="1"/>
</dbReference>
<feature type="active site" description="Proton acceptor" evidence="13 14">
    <location>
        <position position="204"/>
    </location>
</feature>
<evidence type="ECO:0000256" key="14">
    <source>
        <dbReference type="PIRSR" id="PIRSR000114-1"/>
    </source>
</evidence>
<evidence type="ECO:0000256" key="4">
    <source>
        <dbReference type="ARBA" id="ARBA00023002"/>
    </source>
</evidence>
<dbReference type="NCBIfam" id="NF000942">
    <property type="entry name" value="PRK00094.1-4"/>
    <property type="match status" value="1"/>
</dbReference>
<dbReference type="PIRSF" id="PIRSF000114">
    <property type="entry name" value="Glycerol-3-P_dh"/>
    <property type="match status" value="1"/>
</dbReference>
<keyword evidence="21" id="KW-1185">Reference proteome</keyword>